<dbReference type="GO" id="GO:0005506">
    <property type="term" value="F:iron ion binding"/>
    <property type="evidence" value="ECO:0007669"/>
    <property type="project" value="InterPro"/>
</dbReference>
<evidence type="ECO:0000313" key="10">
    <source>
        <dbReference type="Proteomes" id="UP000484885"/>
    </source>
</evidence>
<name>A0A845V6I2_9GAMM</name>
<keyword evidence="5 6" id="KW-0408">Iron</keyword>
<evidence type="ECO:0000313" key="9">
    <source>
        <dbReference type="EMBL" id="NDY95801.1"/>
    </source>
</evidence>
<evidence type="ECO:0000256" key="2">
    <source>
        <dbReference type="ARBA" id="ARBA00022617"/>
    </source>
</evidence>
<dbReference type="RefSeq" id="WP_164211182.1">
    <property type="nucleotide sequence ID" value="NZ_JAAGSC010000040.1"/>
</dbReference>
<dbReference type="AlphaFoldDB" id="A0A845V6I2"/>
<evidence type="ECO:0000256" key="5">
    <source>
        <dbReference type="ARBA" id="ARBA00023004"/>
    </source>
</evidence>
<keyword evidence="7" id="KW-0812">Transmembrane</keyword>
<dbReference type="PRINTS" id="PR00607">
    <property type="entry name" value="CYTCHROMECIE"/>
</dbReference>
<keyword evidence="2 6" id="KW-0349">Heme</keyword>
<keyword evidence="7" id="KW-0472">Membrane</keyword>
<keyword evidence="10" id="KW-1185">Reference proteome</keyword>
<reference evidence="9 10" key="1">
    <citation type="submission" date="2020-02" db="EMBL/GenBank/DDBJ databases">
        <authorList>
            <person name="Zhang X.-Y."/>
        </authorList>
    </citation>
    <scope>NUCLEOTIDE SEQUENCE [LARGE SCALE GENOMIC DNA]</scope>
    <source>
        <strain evidence="9 10">C33</strain>
    </source>
</reference>
<organism evidence="9 10">
    <name type="scientific">Wenzhouxiangella limi</name>
    <dbReference type="NCBI Taxonomy" id="2707351"/>
    <lineage>
        <taxon>Bacteria</taxon>
        <taxon>Pseudomonadati</taxon>
        <taxon>Pseudomonadota</taxon>
        <taxon>Gammaproteobacteria</taxon>
        <taxon>Chromatiales</taxon>
        <taxon>Wenzhouxiangellaceae</taxon>
        <taxon>Wenzhouxiangella</taxon>
    </lineage>
</organism>
<evidence type="ECO:0000256" key="1">
    <source>
        <dbReference type="ARBA" id="ARBA00022448"/>
    </source>
</evidence>
<evidence type="ECO:0000256" key="7">
    <source>
        <dbReference type="SAM" id="Phobius"/>
    </source>
</evidence>
<dbReference type="SUPFAM" id="SSF46626">
    <property type="entry name" value="Cytochrome c"/>
    <property type="match status" value="1"/>
</dbReference>
<dbReference type="PANTHER" id="PTHR40942:SF2">
    <property type="entry name" value="CYTOCHROME-RELATED"/>
    <property type="match status" value="1"/>
</dbReference>
<accession>A0A845V6I2</accession>
<evidence type="ECO:0000256" key="6">
    <source>
        <dbReference type="PROSITE-ProRule" id="PRU00433"/>
    </source>
</evidence>
<sequence>MSEADDRIFLKRFSLVLAGLAVFAIVIIFLAMAIHGTLDREESTAREAAREQRLMPVAGVYAGETGRAAAMAAREDAAGSTEVEAAFDGSLDGSLIYDRACASCHEVGAAGAPEMVASAWADRIDKGKEQLVSNAINGIGAMPPRGGRRDLTDEQIEASVSHMLGMVE</sequence>
<proteinExistence type="predicted"/>
<gene>
    <name evidence="9" type="ORF">G3I74_08680</name>
</gene>
<evidence type="ECO:0000259" key="8">
    <source>
        <dbReference type="PROSITE" id="PS51007"/>
    </source>
</evidence>
<dbReference type="GO" id="GO:0009055">
    <property type="term" value="F:electron transfer activity"/>
    <property type="evidence" value="ECO:0007669"/>
    <property type="project" value="InterPro"/>
</dbReference>
<dbReference type="EMBL" id="JAAGSC010000040">
    <property type="protein sequence ID" value="NDY95801.1"/>
    <property type="molecule type" value="Genomic_DNA"/>
</dbReference>
<dbReference type="GO" id="GO:0020037">
    <property type="term" value="F:heme binding"/>
    <property type="evidence" value="ECO:0007669"/>
    <property type="project" value="InterPro"/>
</dbReference>
<dbReference type="Proteomes" id="UP000484885">
    <property type="component" value="Unassembled WGS sequence"/>
</dbReference>
<dbReference type="InterPro" id="IPR009056">
    <property type="entry name" value="Cyt_c-like_dom"/>
</dbReference>
<keyword evidence="7" id="KW-1133">Transmembrane helix</keyword>
<dbReference type="Gene3D" id="1.10.760.10">
    <property type="entry name" value="Cytochrome c-like domain"/>
    <property type="match status" value="1"/>
</dbReference>
<dbReference type="PANTHER" id="PTHR40942">
    <property type="match status" value="1"/>
</dbReference>
<dbReference type="InterPro" id="IPR002323">
    <property type="entry name" value="Cyt_CIE"/>
</dbReference>
<evidence type="ECO:0000256" key="4">
    <source>
        <dbReference type="ARBA" id="ARBA00022982"/>
    </source>
</evidence>
<keyword evidence="4" id="KW-0249">Electron transport</keyword>
<comment type="caution">
    <text evidence="9">The sequence shown here is derived from an EMBL/GenBank/DDBJ whole genome shotgun (WGS) entry which is preliminary data.</text>
</comment>
<keyword evidence="1" id="KW-0813">Transport</keyword>
<evidence type="ECO:0000256" key="3">
    <source>
        <dbReference type="ARBA" id="ARBA00022723"/>
    </source>
</evidence>
<protein>
    <submittedName>
        <fullName evidence="9">Cytochrome c5 family protein</fullName>
    </submittedName>
</protein>
<feature type="domain" description="Cytochrome c" evidence="8">
    <location>
        <begin position="88"/>
        <end position="167"/>
    </location>
</feature>
<feature type="transmembrane region" description="Helical" evidence="7">
    <location>
        <begin position="12"/>
        <end position="34"/>
    </location>
</feature>
<dbReference type="InterPro" id="IPR036909">
    <property type="entry name" value="Cyt_c-like_dom_sf"/>
</dbReference>
<keyword evidence="3 6" id="KW-0479">Metal-binding</keyword>
<dbReference type="Pfam" id="PF13442">
    <property type="entry name" value="Cytochrome_CBB3"/>
    <property type="match status" value="1"/>
</dbReference>
<dbReference type="PROSITE" id="PS51007">
    <property type="entry name" value="CYTC"/>
    <property type="match status" value="1"/>
</dbReference>